<name>A0A9P8UQL4_9PEZI</name>
<dbReference type="OrthoDB" id="3266505at2759"/>
<comment type="subcellular location">
    <subcellularLocation>
        <location evidence="1">Nucleus</location>
    </subcellularLocation>
</comment>
<gene>
    <name evidence="9" type="ORF">BKA67DRAFT_552188</name>
</gene>
<reference evidence="9" key="1">
    <citation type="journal article" date="2021" name="Nat. Commun.">
        <title>Genetic determinants of endophytism in the Arabidopsis root mycobiome.</title>
        <authorList>
            <person name="Mesny F."/>
            <person name="Miyauchi S."/>
            <person name="Thiergart T."/>
            <person name="Pickel B."/>
            <person name="Atanasova L."/>
            <person name="Karlsson M."/>
            <person name="Huettel B."/>
            <person name="Barry K.W."/>
            <person name="Haridas S."/>
            <person name="Chen C."/>
            <person name="Bauer D."/>
            <person name="Andreopoulos W."/>
            <person name="Pangilinan J."/>
            <person name="LaButti K."/>
            <person name="Riley R."/>
            <person name="Lipzen A."/>
            <person name="Clum A."/>
            <person name="Drula E."/>
            <person name="Henrissat B."/>
            <person name="Kohler A."/>
            <person name="Grigoriev I.V."/>
            <person name="Martin F.M."/>
            <person name="Hacquard S."/>
        </authorList>
    </citation>
    <scope>NUCLEOTIDE SEQUENCE</scope>
    <source>
        <strain evidence="9">MPI-SDFR-AT-0073</strain>
    </source>
</reference>
<dbReference type="PROSITE" id="PS50048">
    <property type="entry name" value="ZN2_CY6_FUNGAL_2"/>
    <property type="match status" value="1"/>
</dbReference>
<sequence length="692" mass="76670">MHAMEATSPRSPPKKASKRSSNACTRCRKQKIKCSGLQPCEGCKKRKANCIFDDAGDKVVVTRAFLLELQRKASRSQQQSQAVEASVSALSTSGHEDNSTLEDEHDGNVAQNNDDEQISSSREGSNQPALTNLLAASPSTFMAAPNGQPYYMGTSSNWSFSGRVLQITHEHVHQTPLPSSALLFDGLAYDLGWGGPMDPTDLNTLAIPSPDYSIYLVNAVKFHCGQMYHLFDDEEFHQNLQQFYSEPENPARQSSLWYIHFLLILAFGKIFIMQKSTGKRPSGTEFFVKAMQILPPAYCFPSDPVGSTEILCCIALYLQCVDHRNAAHIYIGQAMRTAMAYGMHTEMPADQLGEKHVQRCRKVWWTIFVLDRQMTSLMGLPHPIQDAEIQCRLPVYHESHQRTTTLDMHIKLARVIAEINNDVYGANGRLKGTFLRSTKASLRKLAGLAAELGQTLPLRLDQTGHGVSRMSASLHLLYHQCIVLATRPLMFCYLKMKFEAATFSKTSTQDKFSTILQMCIESSQSIIIILESLQSQGLLETFLSLDLDSLHVSSIILVIGSVIDGQLIKDRLAWVQRSLSLLDCMITAGNLTAGWRKTEMLKLNQMLSEPGDGGPSIPYPSAVSCTSASFQSIFTETVVPLGQDAMPLPPLSMNSLCNGDDLSADQILAIASSIQEEDVEWMDRAIAENSIW</sequence>
<evidence type="ECO:0000259" key="8">
    <source>
        <dbReference type="PROSITE" id="PS50048"/>
    </source>
</evidence>
<dbReference type="GO" id="GO:0000981">
    <property type="term" value="F:DNA-binding transcription factor activity, RNA polymerase II-specific"/>
    <property type="evidence" value="ECO:0007669"/>
    <property type="project" value="InterPro"/>
</dbReference>
<dbReference type="SMART" id="SM00906">
    <property type="entry name" value="Fungal_trans"/>
    <property type="match status" value="1"/>
</dbReference>
<evidence type="ECO:0000256" key="6">
    <source>
        <dbReference type="ARBA" id="ARBA00023242"/>
    </source>
</evidence>
<evidence type="ECO:0000313" key="9">
    <source>
        <dbReference type="EMBL" id="KAH6656516.1"/>
    </source>
</evidence>
<dbReference type="GO" id="GO:0006351">
    <property type="term" value="P:DNA-templated transcription"/>
    <property type="evidence" value="ECO:0007669"/>
    <property type="project" value="InterPro"/>
</dbReference>
<keyword evidence="2" id="KW-0479">Metal-binding</keyword>
<dbReference type="SUPFAM" id="SSF57701">
    <property type="entry name" value="Zn2/Cys6 DNA-binding domain"/>
    <property type="match status" value="1"/>
</dbReference>
<dbReference type="AlphaFoldDB" id="A0A9P8UQL4"/>
<dbReference type="InterPro" id="IPR007219">
    <property type="entry name" value="XnlR_reg_dom"/>
</dbReference>
<dbReference type="GO" id="GO:0005634">
    <property type="term" value="C:nucleus"/>
    <property type="evidence" value="ECO:0007669"/>
    <property type="project" value="UniProtKB-SubCell"/>
</dbReference>
<feature type="compositionally biased region" description="Low complexity" evidence="7">
    <location>
        <begin position="75"/>
        <end position="91"/>
    </location>
</feature>
<dbReference type="GO" id="GO:0008270">
    <property type="term" value="F:zinc ion binding"/>
    <property type="evidence" value="ECO:0007669"/>
    <property type="project" value="InterPro"/>
</dbReference>
<keyword evidence="4" id="KW-0238">DNA-binding</keyword>
<dbReference type="PANTHER" id="PTHR47540:SF6">
    <property type="entry name" value="ZN(II)2CYS6 TRANSCRIPTION FACTOR (EUROFUNG)"/>
    <property type="match status" value="1"/>
</dbReference>
<dbReference type="SMART" id="SM00066">
    <property type="entry name" value="GAL4"/>
    <property type="match status" value="1"/>
</dbReference>
<dbReference type="InterPro" id="IPR036864">
    <property type="entry name" value="Zn2-C6_fun-type_DNA-bd_sf"/>
</dbReference>
<feature type="domain" description="Zn(2)-C6 fungal-type" evidence="8">
    <location>
        <begin position="23"/>
        <end position="52"/>
    </location>
</feature>
<feature type="region of interest" description="Disordered" evidence="7">
    <location>
        <begin position="72"/>
        <end position="126"/>
    </location>
</feature>
<evidence type="ECO:0000256" key="5">
    <source>
        <dbReference type="ARBA" id="ARBA00023163"/>
    </source>
</evidence>
<keyword evidence="5" id="KW-0804">Transcription</keyword>
<dbReference type="CDD" id="cd12148">
    <property type="entry name" value="fungal_TF_MHR"/>
    <property type="match status" value="1"/>
</dbReference>
<accession>A0A9P8UQL4</accession>
<dbReference type="CDD" id="cd00067">
    <property type="entry name" value="GAL4"/>
    <property type="match status" value="1"/>
</dbReference>
<evidence type="ECO:0000256" key="4">
    <source>
        <dbReference type="ARBA" id="ARBA00023125"/>
    </source>
</evidence>
<dbReference type="RefSeq" id="XP_045960750.1">
    <property type="nucleotide sequence ID" value="XM_046101820.1"/>
</dbReference>
<dbReference type="InterPro" id="IPR051711">
    <property type="entry name" value="Stress_Response_Reg"/>
</dbReference>
<keyword evidence="10" id="KW-1185">Reference proteome</keyword>
<evidence type="ECO:0000313" key="10">
    <source>
        <dbReference type="Proteomes" id="UP000758603"/>
    </source>
</evidence>
<dbReference type="Pfam" id="PF04082">
    <property type="entry name" value="Fungal_trans"/>
    <property type="match status" value="1"/>
</dbReference>
<dbReference type="Proteomes" id="UP000758603">
    <property type="component" value="Unassembled WGS sequence"/>
</dbReference>
<keyword evidence="3" id="KW-0805">Transcription regulation</keyword>
<dbReference type="EMBL" id="JAGPXC010000002">
    <property type="protein sequence ID" value="KAH6656516.1"/>
    <property type="molecule type" value="Genomic_DNA"/>
</dbReference>
<evidence type="ECO:0000256" key="3">
    <source>
        <dbReference type="ARBA" id="ARBA00023015"/>
    </source>
</evidence>
<dbReference type="GeneID" id="70130712"/>
<organism evidence="9 10">
    <name type="scientific">Truncatella angustata</name>
    <dbReference type="NCBI Taxonomy" id="152316"/>
    <lineage>
        <taxon>Eukaryota</taxon>
        <taxon>Fungi</taxon>
        <taxon>Dikarya</taxon>
        <taxon>Ascomycota</taxon>
        <taxon>Pezizomycotina</taxon>
        <taxon>Sordariomycetes</taxon>
        <taxon>Xylariomycetidae</taxon>
        <taxon>Amphisphaeriales</taxon>
        <taxon>Sporocadaceae</taxon>
        <taxon>Truncatella</taxon>
    </lineage>
</organism>
<dbReference type="Pfam" id="PF00172">
    <property type="entry name" value="Zn_clus"/>
    <property type="match status" value="1"/>
</dbReference>
<protein>
    <submittedName>
        <fullName evidence="9">Fungal-specific transcription factor domain-containing protein</fullName>
    </submittedName>
</protein>
<proteinExistence type="predicted"/>
<keyword evidence="6" id="KW-0539">Nucleus</keyword>
<dbReference type="GO" id="GO:0043565">
    <property type="term" value="F:sequence-specific DNA binding"/>
    <property type="evidence" value="ECO:0007669"/>
    <property type="project" value="TreeGrafter"/>
</dbReference>
<evidence type="ECO:0000256" key="1">
    <source>
        <dbReference type="ARBA" id="ARBA00004123"/>
    </source>
</evidence>
<dbReference type="InterPro" id="IPR001138">
    <property type="entry name" value="Zn2Cys6_DnaBD"/>
</dbReference>
<comment type="caution">
    <text evidence="9">The sequence shown here is derived from an EMBL/GenBank/DDBJ whole genome shotgun (WGS) entry which is preliminary data.</text>
</comment>
<dbReference type="PANTHER" id="PTHR47540">
    <property type="entry name" value="THIAMINE REPRESSIBLE GENES REGULATORY PROTEIN THI5"/>
    <property type="match status" value="1"/>
</dbReference>
<dbReference type="GO" id="GO:0045944">
    <property type="term" value="P:positive regulation of transcription by RNA polymerase II"/>
    <property type="evidence" value="ECO:0007669"/>
    <property type="project" value="TreeGrafter"/>
</dbReference>
<dbReference type="PROSITE" id="PS00463">
    <property type="entry name" value="ZN2_CY6_FUNGAL_1"/>
    <property type="match status" value="1"/>
</dbReference>
<feature type="region of interest" description="Disordered" evidence="7">
    <location>
        <begin position="1"/>
        <end position="23"/>
    </location>
</feature>
<dbReference type="Gene3D" id="4.10.240.10">
    <property type="entry name" value="Zn(2)-C6 fungal-type DNA-binding domain"/>
    <property type="match status" value="1"/>
</dbReference>
<evidence type="ECO:0000256" key="7">
    <source>
        <dbReference type="SAM" id="MobiDB-lite"/>
    </source>
</evidence>
<evidence type="ECO:0000256" key="2">
    <source>
        <dbReference type="ARBA" id="ARBA00022723"/>
    </source>
</evidence>